<dbReference type="Proteomes" id="UP000652760">
    <property type="component" value="Unassembled WGS sequence"/>
</dbReference>
<organism evidence="1 2">
    <name type="scientific">Azospirillum endophyticum</name>
    <dbReference type="NCBI Taxonomy" id="2800326"/>
    <lineage>
        <taxon>Bacteria</taxon>
        <taxon>Pseudomonadati</taxon>
        <taxon>Pseudomonadota</taxon>
        <taxon>Alphaproteobacteria</taxon>
        <taxon>Rhodospirillales</taxon>
        <taxon>Azospirillaceae</taxon>
        <taxon>Azospirillum</taxon>
    </lineage>
</organism>
<sequence>MTFHPDTLCPFCGLGCGDVGIDQDDSGIAPRPSGCPQADRLFRRSTAVSTNARMAGAAVAMDDAITEAARLLRAGRAPSIAGLAADVDGVLAALTLGERIGATVDHERSEALFRNLAVLRRFGWSATTLAELRNRCDLVLVVGPDPAAAFPRLWERWVLPEPAFVADGARSVVFLGGEPLPETLQCLAGRIEVNGLDGGAADLVALVGRLRAALAGRAMDGDPMMELAVRLRAARYAVVIWAAGLFDTPQPDLIVEGLVRLIRSVDGTTRCAGLPLSGADNLIGANQACAWRTGFPLRTGFDAGVPLHDPERFDWRQRLRDADVTLWISAFRPEIPLFDTGGAVIMLAPPELAVTPEPALFIPVGTPGIDHAGDVFRADSVVALHAGALIDRGLSSVATVIGRILAALDGAALDGAALDGTAVGNTVGGEAAGC</sequence>
<dbReference type="SUPFAM" id="SSF53706">
    <property type="entry name" value="Formate dehydrogenase/DMSO reductase, domains 1-3"/>
    <property type="match status" value="1"/>
</dbReference>
<dbReference type="RefSeq" id="WP_200190989.1">
    <property type="nucleotide sequence ID" value="NZ_JAENHM010000018.1"/>
</dbReference>
<name>A0ABS1F059_9PROT</name>
<evidence type="ECO:0000313" key="1">
    <source>
        <dbReference type="EMBL" id="MBK1836804.1"/>
    </source>
</evidence>
<reference evidence="2" key="1">
    <citation type="submission" date="2021-01" db="EMBL/GenBank/DDBJ databases">
        <title>Genome public.</title>
        <authorList>
            <person name="Liu C."/>
            <person name="Sun Q."/>
        </authorList>
    </citation>
    <scope>NUCLEOTIDE SEQUENCE [LARGE SCALE GENOMIC DNA]</scope>
    <source>
        <strain evidence="2">YIM B02556</strain>
    </source>
</reference>
<accession>A0ABS1F059</accession>
<protein>
    <submittedName>
        <fullName evidence="1">Formylmethanofuran dehydrogenase</fullName>
    </submittedName>
</protein>
<comment type="caution">
    <text evidence="1">The sequence shown here is derived from an EMBL/GenBank/DDBJ whole genome shotgun (WGS) entry which is preliminary data.</text>
</comment>
<gene>
    <name evidence="1" type="ORF">JHL17_05205</name>
</gene>
<dbReference type="EMBL" id="JAENHM010000018">
    <property type="protein sequence ID" value="MBK1836804.1"/>
    <property type="molecule type" value="Genomic_DNA"/>
</dbReference>
<keyword evidence="2" id="KW-1185">Reference proteome</keyword>
<evidence type="ECO:0000313" key="2">
    <source>
        <dbReference type="Proteomes" id="UP000652760"/>
    </source>
</evidence>
<proteinExistence type="predicted"/>